<dbReference type="Proteomes" id="UP000005510">
    <property type="component" value="Unassembled WGS sequence"/>
</dbReference>
<accession>B7BG09</accession>
<comment type="caution">
    <text evidence="1">The sequence shown here is derived from an EMBL/GenBank/DDBJ whole genome shotgun (WGS) entry which is preliminary data.</text>
</comment>
<organism evidence="1 2">
    <name type="scientific">Parabacteroides johnsonii DSM 18315</name>
    <dbReference type="NCBI Taxonomy" id="537006"/>
    <lineage>
        <taxon>Bacteria</taxon>
        <taxon>Pseudomonadati</taxon>
        <taxon>Bacteroidota</taxon>
        <taxon>Bacteroidia</taxon>
        <taxon>Bacteroidales</taxon>
        <taxon>Tannerellaceae</taxon>
        <taxon>Parabacteroides</taxon>
    </lineage>
</organism>
<reference evidence="1 2" key="2">
    <citation type="submission" date="2008-10" db="EMBL/GenBank/DDBJ databases">
        <authorList>
            <person name="Fulton L."/>
            <person name="Clifton S."/>
            <person name="Fulton B."/>
            <person name="Xu J."/>
            <person name="Minx P."/>
            <person name="Pepin K.H."/>
            <person name="Johnson M."/>
            <person name="Bhonagiri V."/>
            <person name="Nash W.E."/>
            <person name="Mardis E.R."/>
            <person name="Wilson R.K."/>
        </authorList>
    </citation>
    <scope>NUCLEOTIDE SEQUENCE [LARGE SCALE GENOMIC DNA]</scope>
    <source>
        <strain evidence="1 2">DSM 18315</strain>
    </source>
</reference>
<gene>
    <name evidence="1" type="ORF">PRABACTJOHN_03994</name>
</gene>
<protein>
    <submittedName>
        <fullName evidence="1">Uncharacterized protein</fullName>
    </submittedName>
</protein>
<dbReference type="EMBL" id="ABYH01000400">
    <property type="protein sequence ID" value="EEC94608.1"/>
    <property type="molecule type" value="Genomic_DNA"/>
</dbReference>
<dbReference type="AlphaFoldDB" id="B7BG09"/>
<sequence length="40" mass="4827">MLYLSKALQRYGFFYYLQIFSVKKERKIDGRLSAFRKTCG</sequence>
<proteinExistence type="predicted"/>
<evidence type="ECO:0000313" key="1">
    <source>
        <dbReference type="EMBL" id="EEC94608.1"/>
    </source>
</evidence>
<name>B7BG09_9BACT</name>
<reference evidence="1 2" key="1">
    <citation type="submission" date="2008-10" db="EMBL/GenBank/DDBJ databases">
        <title>Draft genome sequence of Parabacteroides johnsonii (DSM 18315).</title>
        <authorList>
            <person name="Sudarsanam P."/>
            <person name="Ley R."/>
            <person name="Guruge J."/>
            <person name="Turnbaugh P.J."/>
            <person name="Mahowald M."/>
            <person name="Liep D."/>
            <person name="Gordon J."/>
        </authorList>
    </citation>
    <scope>NUCLEOTIDE SEQUENCE [LARGE SCALE GENOMIC DNA]</scope>
    <source>
        <strain evidence="1 2">DSM 18315</strain>
    </source>
</reference>
<dbReference type="HOGENOM" id="CLU_3293700_0_0_10"/>
<evidence type="ECO:0000313" key="2">
    <source>
        <dbReference type="Proteomes" id="UP000005510"/>
    </source>
</evidence>